<evidence type="ECO:0000313" key="1">
    <source>
        <dbReference type="EMBL" id="MBZ6075299.1"/>
    </source>
</evidence>
<dbReference type="Proteomes" id="UP000704176">
    <property type="component" value="Unassembled WGS sequence"/>
</dbReference>
<dbReference type="EMBL" id="JAIRBM010000002">
    <property type="protein sequence ID" value="MBZ6075299.1"/>
    <property type="molecule type" value="Genomic_DNA"/>
</dbReference>
<comment type="caution">
    <text evidence="1">The sequence shown here is derived from an EMBL/GenBank/DDBJ whole genome shotgun (WGS) entry which is preliminary data.</text>
</comment>
<sequence>MAANDPKDLSFLTPSERIFVAKSRMQRLHEHLWGVIILQEDLRSQDKYNPLATVENRSVLTSGRVVTEVIGNTVILEIAAIWESFDAAGFSIPTFCTALNHPAVLDLIDKSYEIPPELPNPFGEMGPPKTEFSVVDTLVNAFDKAKSVEGGQTLLKIKNYRNTAAHPILTTREERRGKAPIGRPTWEETTEIVEIATDIVKSIAKCLFGFSHRYDEIRKVASSASDLLYSGIKYSPARAQRKMGDPALSAALTIDADSFFPKPDTFAGAP</sequence>
<proteinExistence type="predicted"/>
<name>A0ABS7VIH8_9HYPH</name>
<accession>A0ABS7VIH8</accession>
<evidence type="ECO:0000313" key="2">
    <source>
        <dbReference type="Proteomes" id="UP000704176"/>
    </source>
</evidence>
<keyword evidence="2" id="KW-1185">Reference proteome</keyword>
<dbReference type="RefSeq" id="WP_224311352.1">
    <property type="nucleotide sequence ID" value="NZ_JAIRBM010000002.1"/>
</dbReference>
<reference evidence="1 2" key="1">
    <citation type="submission" date="2021-09" db="EMBL/GenBank/DDBJ databases">
        <title>The complete genome sequence of a new microorganism.</title>
        <authorList>
            <person name="Zi Z."/>
        </authorList>
    </citation>
    <scope>NUCLEOTIDE SEQUENCE [LARGE SCALE GENOMIC DNA]</scope>
    <source>
        <strain evidence="1 2">WGZ8</strain>
    </source>
</reference>
<organism evidence="1 2">
    <name type="scientific">Microvirga puerhi</name>
    <dbReference type="NCBI Taxonomy" id="2876078"/>
    <lineage>
        <taxon>Bacteria</taxon>
        <taxon>Pseudomonadati</taxon>
        <taxon>Pseudomonadota</taxon>
        <taxon>Alphaproteobacteria</taxon>
        <taxon>Hyphomicrobiales</taxon>
        <taxon>Methylobacteriaceae</taxon>
        <taxon>Microvirga</taxon>
    </lineage>
</organism>
<evidence type="ECO:0008006" key="3">
    <source>
        <dbReference type="Google" id="ProtNLM"/>
    </source>
</evidence>
<gene>
    <name evidence="1" type="ORF">K9B37_03180</name>
</gene>
<protein>
    <recommendedName>
        <fullName evidence="3">HEPN AbiU2-like domain-containing protein</fullName>
    </recommendedName>
</protein>